<evidence type="ECO:0000313" key="1">
    <source>
        <dbReference type="EMBL" id="CTQ33269.1"/>
    </source>
</evidence>
<dbReference type="InterPro" id="IPR036388">
    <property type="entry name" value="WH-like_DNA-bd_sf"/>
</dbReference>
<reference evidence="1 2" key="1">
    <citation type="submission" date="2015-07" db="EMBL/GenBank/DDBJ databases">
        <authorList>
            <person name="Noorani M."/>
        </authorList>
    </citation>
    <scope>NUCLEOTIDE SEQUENCE [LARGE SCALE GENOMIC DNA]</scope>
    <source>
        <strain evidence="1 2">CECT 5088</strain>
    </source>
</reference>
<dbReference type="AlphaFoldDB" id="A0A0M6XQ69"/>
<dbReference type="GO" id="GO:0019262">
    <property type="term" value="P:N-acetylneuraminate catabolic process"/>
    <property type="evidence" value="ECO:0007669"/>
    <property type="project" value="TreeGrafter"/>
</dbReference>
<protein>
    <submittedName>
        <fullName evidence="1">N-acetylglucosamine repressor</fullName>
    </submittedName>
</protein>
<dbReference type="Pfam" id="PF00480">
    <property type="entry name" value="ROK"/>
    <property type="match status" value="1"/>
</dbReference>
<dbReference type="RefSeq" id="WP_055682699.1">
    <property type="nucleotide sequence ID" value="NZ_CXPG01000020.1"/>
</dbReference>
<dbReference type="Pfam" id="PF13412">
    <property type="entry name" value="HTH_24"/>
    <property type="match status" value="1"/>
</dbReference>
<dbReference type="Gene3D" id="3.30.420.40">
    <property type="match status" value="2"/>
</dbReference>
<dbReference type="InterPro" id="IPR043129">
    <property type="entry name" value="ATPase_NBD"/>
</dbReference>
<dbReference type="Proteomes" id="UP000048908">
    <property type="component" value="Unassembled WGS sequence"/>
</dbReference>
<dbReference type="STRING" id="282197.SAMN04488517_10298"/>
<dbReference type="GO" id="GO:0003700">
    <property type="term" value="F:DNA-binding transcription factor activity"/>
    <property type="evidence" value="ECO:0007669"/>
    <property type="project" value="InterPro"/>
</dbReference>
<dbReference type="CDD" id="cd23763">
    <property type="entry name" value="ASKHA_ATPase_ROK"/>
    <property type="match status" value="1"/>
</dbReference>
<accession>A0A0M6XQ69</accession>
<dbReference type="OrthoDB" id="49685at2"/>
<dbReference type="Gene3D" id="1.10.10.10">
    <property type="entry name" value="Winged helix-like DNA-binding domain superfamily/Winged helix DNA-binding domain"/>
    <property type="match status" value="1"/>
</dbReference>
<sequence length="398" mass="42661">MRGAVVTSISPGLSQKRVRDHNARLLLSLLLRHGDLPGSDLARLSGLSAPTVSDILRGLEADGFLKRGDPVRGRVGKPSLPMRIDPEGALSWGFKIGRRSAELILLDLAGAIRAERRLPYAEPHPDEVLAFLAAATAEICAGLSPRQVARIGGIGVAAPFELWSGDEVRHRSRTFRHWSGVDLRDRIAGFSDLPVSIINDATAACRAEHIYGRGREFSDYACFFVGTYIGGGIVLNNSVYEGRRGNAGALGSLRTVGPHGEGLQLVDAASIHLLEDRLSEAGLDPEALWRQPQDWSALARHVDPWLGRVAQELAGACLSTCAVVDFEAVLIDGAFPSSIRSDLVDRVRRYLVHQDSRGLILPRIEAGTIGAKARAIGAAAGPISSQYLLDTNVGMAIA</sequence>
<dbReference type="PANTHER" id="PTHR18964:SF169">
    <property type="entry name" value="N-ACETYLMANNOSAMINE KINASE"/>
    <property type="match status" value="1"/>
</dbReference>
<dbReference type="PANTHER" id="PTHR18964">
    <property type="entry name" value="ROK (REPRESSOR, ORF, KINASE) FAMILY"/>
    <property type="match status" value="1"/>
</dbReference>
<dbReference type="InterPro" id="IPR000600">
    <property type="entry name" value="ROK"/>
</dbReference>
<organism evidence="1 2">
    <name type="scientific">Jannaschia rubra</name>
    <dbReference type="NCBI Taxonomy" id="282197"/>
    <lineage>
        <taxon>Bacteria</taxon>
        <taxon>Pseudomonadati</taxon>
        <taxon>Pseudomonadota</taxon>
        <taxon>Alphaproteobacteria</taxon>
        <taxon>Rhodobacterales</taxon>
        <taxon>Roseobacteraceae</taxon>
        <taxon>Jannaschia</taxon>
    </lineage>
</organism>
<dbReference type="InterPro" id="IPR036390">
    <property type="entry name" value="WH_DNA-bd_sf"/>
</dbReference>
<dbReference type="EMBL" id="CXPG01000020">
    <property type="protein sequence ID" value="CTQ33269.1"/>
    <property type="molecule type" value="Genomic_DNA"/>
</dbReference>
<keyword evidence="2" id="KW-1185">Reference proteome</keyword>
<dbReference type="SUPFAM" id="SSF53067">
    <property type="entry name" value="Actin-like ATPase domain"/>
    <property type="match status" value="1"/>
</dbReference>
<dbReference type="GO" id="GO:0009384">
    <property type="term" value="F:N-acylmannosamine kinase activity"/>
    <property type="evidence" value="ECO:0007669"/>
    <property type="project" value="TreeGrafter"/>
</dbReference>
<gene>
    <name evidence="1" type="primary">nagC_2</name>
    <name evidence="1" type="ORF">JAN5088_02050</name>
</gene>
<evidence type="ECO:0000313" key="2">
    <source>
        <dbReference type="Proteomes" id="UP000048908"/>
    </source>
</evidence>
<dbReference type="SUPFAM" id="SSF46785">
    <property type="entry name" value="Winged helix' DNA-binding domain"/>
    <property type="match status" value="1"/>
</dbReference>
<proteinExistence type="predicted"/>
<name>A0A0M6XQ69_9RHOB</name>